<dbReference type="InterPro" id="IPR027417">
    <property type="entry name" value="P-loop_NTPase"/>
</dbReference>
<dbReference type="PANTHER" id="PTHR42939:SF1">
    <property type="entry name" value="ABC TRANSPORTER ATP-BINDING PROTEIN ALBC-RELATED"/>
    <property type="match status" value="1"/>
</dbReference>
<reference evidence="5 7" key="1">
    <citation type="submission" date="2020-07" db="EMBL/GenBank/DDBJ databases">
        <authorList>
            <person name="Feng H."/>
        </authorList>
    </citation>
    <scope>NUCLEOTIDE SEQUENCE [LARGE SCALE GENOMIC DNA]</scope>
    <source>
        <strain evidence="5">S-7</strain>
        <strain evidence="7">s-7</strain>
    </source>
</reference>
<evidence type="ECO:0000313" key="5">
    <source>
        <dbReference type="EMBL" id="MBA4546166.1"/>
    </source>
</evidence>
<accession>A0A7W2AKR1</accession>
<evidence type="ECO:0000256" key="1">
    <source>
        <dbReference type="ARBA" id="ARBA00022448"/>
    </source>
</evidence>
<dbReference type="Gene3D" id="3.40.50.300">
    <property type="entry name" value="P-loop containing nucleotide triphosphate hydrolases"/>
    <property type="match status" value="1"/>
</dbReference>
<proteinExistence type="predicted"/>
<dbReference type="Pfam" id="PF00005">
    <property type="entry name" value="ABC_tran"/>
    <property type="match status" value="1"/>
</dbReference>
<dbReference type="InterPro" id="IPR003593">
    <property type="entry name" value="AAA+_ATPase"/>
</dbReference>
<dbReference type="Proteomes" id="UP000704433">
    <property type="component" value="Unassembled WGS sequence"/>
</dbReference>
<keyword evidence="3 5" id="KW-0067">ATP-binding</keyword>
<dbReference type="RefSeq" id="WP_070704552.1">
    <property type="nucleotide sequence ID" value="NZ_BNJW01000009.1"/>
</dbReference>
<dbReference type="EMBL" id="JAIFOD010000105">
    <property type="protein sequence ID" value="MBX4195331.1"/>
    <property type="molecule type" value="Genomic_DNA"/>
</dbReference>
<evidence type="ECO:0000256" key="3">
    <source>
        <dbReference type="ARBA" id="ARBA00022840"/>
    </source>
</evidence>
<dbReference type="InterPro" id="IPR017871">
    <property type="entry name" value="ABC_transporter-like_CS"/>
</dbReference>
<dbReference type="Proteomes" id="UP000531895">
    <property type="component" value="Unassembled WGS sequence"/>
</dbReference>
<organism evidence="5 7">
    <name type="scientific">Enterococcus lactis</name>
    <dbReference type="NCBI Taxonomy" id="357441"/>
    <lineage>
        <taxon>Bacteria</taxon>
        <taxon>Bacillati</taxon>
        <taxon>Bacillota</taxon>
        <taxon>Bacilli</taxon>
        <taxon>Lactobacillales</taxon>
        <taxon>Enterococcaceae</taxon>
        <taxon>Enterococcus</taxon>
    </lineage>
</organism>
<dbReference type="GO" id="GO:0016887">
    <property type="term" value="F:ATP hydrolysis activity"/>
    <property type="evidence" value="ECO:0007669"/>
    <property type="project" value="InterPro"/>
</dbReference>
<dbReference type="PANTHER" id="PTHR42939">
    <property type="entry name" value="ABC TRANSPORTER ATP-BINDING PROTEIN ALBC-RELATED"/>
    <property type="match status" value="1"/>
</dbReference>
<keyword evidence="1" id="KW-0813">Transport</keyword>
<comment type="caution">
    <text evidence="5">The sequence shown here is derived from an EMBL/GenBank/DDBJ whole genome shotgun (WGS) entry which is preliminary data.</text>
</comment>
<dbReference type="SUPFAM" id="SSF52540">
    <property type="entry name" value="P-loop containing nucleoside triphosphate hydrolases"/>
    <property type="match status" value="1"/>
</dbReference>
<dbReference type="PROSITE" id="PS50893">
    <property type="entry name" value="ABC_TRANSPORTER_2"/>
    <property type="match status" value="1"/>
</dbReference>
<dbReference type="PROSITE" id="PS00211">
    <property type="entry name" value="ABC_TRANSPORTER_1"/>
    <property type="match status" value="1"/>
</dbReference>
<evidence type="ECO:0000256" key="2">
    <source>
        <dbReference type="ARBA" id="ARBA00022741"/>
    </source>
</evidence>
<dbReference type="SMART" id="SM00382">
    <property type="entry name" value="AAA"/>
    <property type="match status" value="1"/>
</dbReference>
<evidence type="ECO:0000259" key="4">
    <source>
        <dbReference type="PROSITE" id="PS50893"/>
    </source>
</evidence>
<dbReference type="CDD" id="cd03230">
    <property type="entry name" value="ABC_DR_subfamily_A"/>
    <property type="match status" value="1"/>
</dbReference>
<evidence type="ECO:0000313" key="6">
    <source>
        <dbReference type="EMBL" id="MBX4195331.1"/>
    </source>
</evidence>
<keyword evidence="2" id="KW-0547">Nucleotide-binding</keyword>
<dbReference type="GO" id="GO:0005524">
    <property type="term" value="F:ATP binding"/>
    <property type="evidence" value="ECO:0007669"/>
    <property type="project" value="UniProtKB-KW"/>
</dbReference>
<protein>
    <submittedName>
        <fullName evidence="5">ABC transporter ATP-binding protein</fullName>
    </submittedName>
</protein>
<dbReference type="AlphaFoldDB" id="A0A7W2AKR1"/>
<evidence type="ECO:0000313" key="7">
    <source>
        <dbReference type="Proteomes" id="UP000531895"/>
    </source>
</evidence>
<name>A0A7W2AKR1_9ENTE</name>
<feature type="domain" description="ABC transporter" evidence="4">
    <location>
        <begin position="2"/>
        <end position="228"/>
    </location>
</feature>
<dbReference type="InterPro" id="IPR003439">
    <property type="entry name" value="ABC_transporter-like_ATP-bd"/>
</dbReference>
<dbReference type="InterPro" id="IPR051782">
    <property type="entry name" value="ABC_Transporter_VariousFunc"/>
</dbReference>
<dbReference type="EMBL" id="JACEIT010000009">
    <property type="protein sequence ID" value="MBA4546166.1"/>
    <property type="molecule type" value="Genomic_DNA"/>
</dbReference>
<sequence>MLAINDLNKIYKNSENGVKEISFQISKGEILCLAGPNGSGKTTLLNSILGIIKKDKGSISLFGQNVDNDAIKNRFAYISDEIILIEELTGFEYLAFIKSMYKGINKNQIITLLKIFDLEKDIDKLISSYSHGMKKKLQIISMIMKPFDVLVLDEPCRGLDVEAVYVLKKIVDSFKRKGKIILITSHDLLFIEEICDKILILTRGIVVGGGTPEEIKSQYKKNKIEEAFLEAAFLKERENEIDCYLEDYFDVIESI</sequence>
<gene>
    <name evidence="5" type="ORF">H1Z91_07405</name>
    <name evidence="6" type="ORF">KYX84_14445</name>
</gene>
<reference evidence="6" key="2">
    <citation type="journal article" date="2022" name="J. Anim. Sci.">
        <title>Whole genome sequence analyses-based assessment of virulence potential and antimicrobial susceptibilities and resistance of Enterococcus faecium strains isolated from commercial swine and cattle probiotic products.</title>
        <authorList>
            <person name="Shridhar P.B."/>
            <person name="Amachawadi R.G."/>
            <person name="Tokach M."/>
            <person name="Patel I."/>
            <person name="Gangiredla J."/>
            <person name="Mammel M."/>
            <person name="Nagaraja T.G."/>
        </authorList>
    </citation>
    <scope>NUCLEOTIDE SEQUENCE</scope>
    <source>
        <strain evidence="6">EF216</strain>
    </source>
</reference>